<dbReference type="Proteomes" id="UP001303046">
    <property type="component" value="Unassembled WGS sequence"/>
</dbReference>
<sequence>MYDRRRLNWIKFALHFAQITSLLTCTFVPVKYEFAALVHYEINLETQERCLMACYQDTACTFVQYESSVCKIFKEGTNTQQPSAATFQIYREQEGSSCYSSLKIGKEVTFKTIQAKPTDTSIICNTGPNAPIIIRMYKYQGIRFYSTDSSGFLPDGSPPDRKLWLTKNPEPQCTAVPVFLQANHRRLFFGNVYNTTGYYFLNGYVYAEYCVSSSGNCCGAYEFREYILDSENYVYRTTDEKTLQPSNFGQTFFMAGFGDHPDWIQP</sequence>
<proteinExistence type="predicted"/>
<dbReference type="EMBL" id="JAVFWL010000005">
    <property type="protein sequence ID" value="KAK6754878.1"/>
    <property type="molecule type" value="Genomic_DNA"/>
</dbReference>
<comment type="caution">
    <text evidence="1">The sequence shown here is derived from an EMBL/GenBank/DDBJ whole genome shotgun (WGS) entry which is preliminary data.</text>
</comment>
<gene>
    <name evidence="1" type="primary">Necator_chrV.g18489</name>
    <name evidence="1" type="ORF">RB195_013698</name>
</gene>
<evidence type="ECO:0008006" key="3">
    <source>
        <dbReference type="Google" id="ProtNLM"/>
    </source>
</evidence>
<name>A0ABR1DX74_NECAM</name>
<accession>A0ABR1DX74</accession>
<keyword evidence="2" id="KW-1185">Reference proteome</keyword>
<evidence type="ECO:0000313" key="1">
    <source>
        <dbReference type="EMBL" id="KAK6754878.1"/>
    </source>
</evidence>
<reference evidence="1 2" key="1">
    <citation type="submission" date="2023-08" db="EMBL/GenBank/DDBJ databases">
        <title>A Necator americanus chromosomal reference genome.</title>
        <authorList>
            <person name="Ilik V."/>
            <person name="Petrzelkova K.J."/>
            <person name="Pardy F."/>
            <person name="Fuh T."/>
            <person name="Niatou-Singa F.S."/>
            <person name="Gouil Q."/>
            <person name="Baker L."/>
            <person name="Ritchie M.E."/>
            <person name="Jex A.R."/>
            <person name="Gazzola D."/>
            <person name="Li H."/>
            <person name="Toshio Fujiwara R."/>
            <person name="Zhan B."/>
            <person name="Aroian R.V."/>
            <person name="Pafco B."/>
            <person name="Schwarz E.M."/>
        </authorList>
    </citation>
    <scope>NUCLEOTIDE SEQUENCE [LARGE SCALE GENOMIC DNA]</scope>
    <source>
        <strain evidence="1 2">Aroian</strain>
        <tissue evidence="1">Whole animal</tissue>
    </source>
</reference>
<evidence type="ECO:0000313" key="2">
    <source>
        <dbReference type="Proteomes" id="UP001303046"/>
    </source>
</evidence>
<organism evidence="1 2">
    <name type="scientific">Necator americanus</name>
    <name type="common">Human hookworm</name>
    <dbReference type="NCBI Taxonomy" id="51031"/>
    <lineage>
        <taxon>Eukaryota</taxon>
        <taxon>Metazoa</taxon>
        <taxon>Ecdysozoa</taxon>
        <taxon>Nematoda</taxon>
        <taxon>Chromadorea</taxon>
        <taxon>Rhabditida</taxon>
        <taxon>Rhabditina</taxon>
        <taxon>Rhabditomorpha</taxon>
        <taxon>Strongyloidea</taxon>
        <taxon>Ancylostomatidae</taxon>
        <taxon>Bunostominae</taxon>
        <taxon>Necator</taxon>
    </lineage>
</organism>
<protein>
    <recommendedName>
        <fullName evidence="3">PAN domain protein</fullName>
    </recommendedName>
</protein>